<gene>
    <name evidence="1" type="ORF">PV11_05170</name>
</gene>
<name>A0A0D1YJR6_9EURO</name>
<dbReference type="HOGENOM" id="CLU_2922636_0_0_1"/>
<sequence length="61" mass="6896">MDSLFGWDTFQEDADIIRASTEEDIAEAVGAEQGDSVVAFDNEAEAVKFQQELERVLWMLE</sequence>
<protein>
    <submittedName>
        <fullName evidence="1">Uncharacterized protein</fullName>
    </submittedName>
</protein>
<accession>A0A0D1YJR6</accession>
<dbReference type="Proteomes" id="UP000053599">
    <property type="component" value="Unassembled WGS sequence"/>
</dbReference>
<organism evidence="1 2">
    <name type="scientific">Exophiala sideris</name>
    <dbReference type="NCBI Taxonomy" id="1016849"/>
    <lineage>
        <taxon>Eukaryota</taxon>
        <taxon>Fungi</taxon>
        <taxon>Dikarya</taxon>
        <taxon>Ascomycota</taxon>
        <taxon>Pezizomycotina</taxon>
        <taxon>Eurotiomycetes</taxon>
        <taxon>Chaetothyriomycetidae</taxon>
        <taxon>Chaetothyriales</taxon>
        <taxon>Herpotrichiellaceae</taxon>
        <taxon>Exophiala</taxon>
    </lineage>
</organism>
<dbReference type="EMBL" id="KN846952">
    <property type="protein sequence ID" value="KIV83117.1"/>
    <property type="molecule type" value="Genomic_DNA"/>
</dbReference>
<proteinExistence type="predicted"/>
<reference evidence="1 2" key="1">
    <citation type="submission" date="2015-01" db="EMBL/GenBank/DDBJ databases">
        <title>The Genome Sequence of Exophiala sideris CBS121828.</title>
        <authorList>
            <consortium name="The Broad Institute Genomics Platform"/>
            <person name="Cuomo C."/>
            <person name="de Hoog S."/>
            <person name="Gorbushina A."/>
            <person name="Stielow B."/>
            <person name="Teixiera M."/>
            <person name="Abouelleil A."/>
            <person name="Chapman S.B."/>
            <person name="Priest M."/>
            <person name="Young S.K."/>
            <person name="Wortman J."/>
            <person name="Nusbaum C."/>
            <person name="Birren B."/>
        </authorList>
    </citation>
    <scope>NUCLEOTIDE SEQUENCE [LARGE SCALE GENOMIC DNA]</scope>
    <source>
        <strain evidence="1 2">CBS 121828</strain>
    </source>
</reference>
<dbReference type="OrthoDB" id="6247875at2759"/>
<dbReference type="AlphaFoldDB" id="A0A0D1YJR6"/>
<evidence type="ECO:0000313" key="2">
    <source>
        <dbReference type="Proteomes" id="UP000053599"/>
    </source>
</evidence>
<evidence type="ECO:0000313" key="1">
    <source>
        <dbReference type="EMBL" id="KIV83117.1"/>
    </source>
</evidence>